<dbReference type="FunFam" id="3.30.1490.490:FF:000001">
    <property type="entry name" value="cell growth-regulating nucleolar protein-like"/>
    <property type="match status" value="1"/>
</dbReference>
<evidence type="ECO:0000256" key="8">
    <source>
        <dbReference type="SAM" id="MobiDB-lite"/>
    </source>
</evidence>
<dbReference type="PROSITE" id="PS51804">
    <property type="entry name" value="ZF_C2HC_LYAR"/>
    <property type="match status" value="2"/>
</dbReference>
<comment type="subcellular location">
    <subcellularLocation>
        <location evidence="1">Nucleus</location>
    </subcellularLocation>
</comment>
<organism evidence="11 12">
    <name type="scientific">Brassicogethes aeneus</name>
    <name type="common">Rape pollen beetle</name>
    <name type="synonym">Meligethes aeneus</name>
    <dbReference type="NCBI Taxonomy" id="1431903"/>
    <lineage>
        <taxon>Eukaryota</taxon>
        <taxon>Metazoa</taxon>
        <taxon>Ecdysozoa</taxon>
        <taxon>Arthropoda</taxon>
        <taxon>Hexapoda</taxon>
        <taxon>Insecta</taxon>
        <taxon>Pterygota</taxon>
        <taxon>Neoptera</taxon>
        <taxon>Endopterygota</taxon>
        <taxon>Coleoptera</taxon>
        <taxon>Polyphaga</taxon>
        <taxon>Cucujiformia</taxon>
        <taxon>Nitidulidae</taxon>
        <taxon>Meligethinae</taxon>
        <taxon>Brassicogethes</taxon>
    </lineage>
</organism>
<keyword evidence="6" id="KW-0539">Nucleus</keyword>
<feature type="region of interest" description="Disordered" evidence="8">
    <location>
        <begin position="148"/>
        <end position="188"/>
    </location>
</feature>
<dbReference type="GO" id="GO:0005730">
    <property type="term" value="C:nucleolus"/>
    <property type="evidence" value="ECO:0007669"/>
    <property type="project" value="TreeGrafter"/>
</dbReference>
<dbReference type="GO" id="GO:0006364">
    <property type="term" value="P:rRNA processing"/>
    <property type="evidence" value="ECO:0007669"/>
    <property type="project" value="TreeGrafter"/>
</dbReference>
<dbReference type="GO" id="GO:0003677">
    <property type="term" value="F:DNA binding"/>
    <property type="evidence" value="ECO:0007669"/>
    <property type="project" value="InterPro"/>
</dbReference>
<gene>
    <name evidence="11" type="ORF">MELIAE_LOCUS1285</name>
</gene>
<evidence type="ECO:0000313" key="12">
    <source>
        <dbReference type="Proteomes" id="UP001154078"/>
    </source>
</evidence>
<evidence type="ECO:0000256" key="6">
    <source>
        <dbReference type="ARBA" id="ARBA00023242"/>
    </source>
</evidence>
<evidence type="ECO:0000256" key="7">
    <source>
        <dbReference type="PROSITE-ProRule" id="PRU01145"/>
    </source>
</evidence>
<dbReference type="InterPro" id="IPR036236">
    <property type="entry name" value="Znf_C2H2_sf"/>
</dbReference>
<evidence type="ECO:0000256" key="5">
    <source>
        <dbReference type="ARBA" id="ARBA00022833"/>
    </source>
</evidence>
<proteinExistence type="predicted"/>
<dbReference type="OrthoDB" id="21474at2759"/>
<dbReference type="SUPFAM" id="SSF57667">
    <property type="entry name" value="beta-beta-alpha zinc fingers"/>
    <property type="match status" value="2"/>
</dbReference>
<dbReference type="Gene3D" id="3.30.1490.490">
    <property type="match status" value="1"/>
</dbReference>
<evidence type="ECO:0000256" key="2">
    <source>
        <dbReference type="ARBA" id="ARBA00022723"/>
    </source>
</evidence>
<evidence type="ECO:0000259" key="10">
    <source>
        <dbReference type="Pfam" id="PF25879"/>
    </source>
</evidence>
<accession>A0A9P0ASK4</accession>
<dbReference type="InterPro" id="IPR014898">
    <property type="entry name" value="Znf_C2H2_LYAR"/>
</dbReference>
<keyword evidence="5" id="KW-0862">Zinc</keyword>
<evidence type="ECO:0000256" key="4">
    <source>
        <dbReference type="ARBA" id="ARBA00022771"/>
    </source>
</evidence>
<sequence>MVVFTCNYCGESLQKPRVEKHYSFVCRTEKFITCVDCFKDFRGEEYVAHTKCITEEERYAAKGSLPNGVIKKGEVKQESWVDMIKSIIDTEPNLPPPHKNLLNTISSYNNIPRKKQKFINFIKSSSGGRANLKDVEAIWNIIEKYKNQQKPTTQNTTPNPKQEKNEENMKKRKNTDAKPKEQSKKLKADKVQEDIDKFSFQGKILEILTGKESISTKKLQKKVLNAYIKWSGQSECSEKTIKKYEKKLKKVPNINITDNIACIKNEP</sequence>
<dbReference type="InterPro" id="IPR039999">
    <property type="entry name" value="LYAR"/>
</dbReference>
<keyword evidence="4 7" id="KW-0863">Zinc-finger</keyword>
<evidence type="ECO:0000313" key="11">
    <source>
        <dbReference type="EMBL" id="CAH0547262.1"/>
    </source>
</evidence>
<keyword evidence="12" id="KW-1185">Reference proteome</keyword>
<dbReference type="Pfam" id="PF08790">
    <property type="entry name" value="zf-LYAR"/>
    <property type="match status" value="1"/>
</dbReference>
<feature type="compositionally biased region" description="Low complexity" evidence="8">
    <location>
        <begin position="148"/>
        <end position="160"/>
    </location>
</feature>
<dbReference type="PANTHER" id="PTHR13100:SF10">
    <property type="entry name" value="CELL GROWTH-REGULATING NUCLEOLAR PROTEIN"/>
    <property type="match status" value="1"/>
</dbReference>
<protein>
    <recommendedName>
        <fullName evidence="13">Cell growth-regulating nucleolar protein</fullName>
    </recommendedName>
</protein>
<dbReference type="GO" id="GO:0000122">
    <property type="term" value="P:negative regulation of transcription by RNA polymerase II"/>
    <property type="evidence" value="ECO:0007669"/>
    <property type="project" value="TreeGrafter"/>
</dbReference>
<dbReference type="GO" id="GO:0008270">
    <property type="term" value="F:zinc ion binding"/>
    <property type="evidence" value="ECO:0007669"/>
    <property type="project" value="UniProtKB-KW"/>
</dbReference>
<feature type="domain" description="Zinc finger C2H2 LYAR-type" evidence="9">
    <location>
        <begin position="33"/>
        <end position="59"/>
    </location>
</feature>
<dbReference type="AlphaFoldDB" id="A0A9P0ASK4"/>
<dbReference type="Pfam" id="PF25879">
    <property type="entry name" value="WHD_LYAR"/>
    <property type="match status" value="1"/>
</dbReference>
<dbReference type="EMBL" id="OV121132">
    <property type="protein sequence ID" value="CAH0547262.1"/>
    <property type="molecule type" value="Genomic_DNA"/>
</dbReference>
<keyword evidence="3" id="KW-0677">Repeat</keyword>
<dbReference type="Proteomes" id="UP001154078">
    <property type="component" value="Chromosome 1"/>
</dbReference>
<evidence type="ECO:0008006" key="13">
    <source>
        <dbReference type="Google" id="ProtNLM"/>
    </source>
</evidence>
<dbReference type="InterPro" id="IPR058719">
    <property type="entry name" value="WHD_LYAR"/>
</dbReference>
<evidence type="ECO:0000259" key="9">
    <source>
        <dbReference type="Pfam" id="PF08790"/>
    </source>
</evidence>
<evidence type="ECO:0000256" key="3">
    <source>
        <dbReference type="ARBA" id="ARBA00022737"/>
    </source>
</evidence>
<reference evidence="11" key="1">
    <citation type="submission" date="2021-12" db="EMBL/GenBank/DDBJ databases">
        <authorList>
            <person name="King R."/>
        </authorList>
    </citation>
    <scope>NUCLEOTIDE SEQUENCE</scope>
</reference>
<feature type="compositionally biased region" description="Basic and acidic residues" evidence="8">
    <location>
        <begin position="161"/>
        <end position="188"/>
    </location>
</feature>
<name>A0A9P0ASK4_BRAAE</name>
<evidence type="ECO:0000256" key="1">
    <source>
        <dbReference type="ARBA" id="ARBA00004123"/>
    </source>
</evidence>
<keyword evidence="2" id="KW-0479">Metal-binding</keyword>
<feature type="domain" description="Cell growth-regulating nucleolar protein-like winged helix" evidence="10">
    <location>
        <begin position="197"/>
        <end position="260"/>
    </location>
</feature>
<dbReference type="PANTHER" id="PTHR13100">
    <property type="entry name" value="CELL GROWTH-REGULATING NUCLEOLAR PROTEIN LYAR"/>
    <property type="match status" value="1"/>
</dbReference>